<dbReference type="VEuPathDB" id="FungiDB:PTTG_12088"/>
<sequence length="388" mass="42436">MSEHKSALQSLDNVPFSTWKGQIKAYLQVQGLKMYIDNTIATPTDASAGLTHSKEMGKAAGILSLYLGTKYRTQFVKPANKNDPRAIWLLIEAHFEAKTGDNQAKVVQEFLSITFKRDDVAGFLTDLNDRLSSIKAVGVKIVKAPVEFTLHETWMSEFLLSRLPLSLNLRDILITKRPLTLDILRDLLEGKQRDQAPISSSSTAPVIKQESALAASLTRKTPSASSGKAPSWPVCSPGFHNPKTKHSASECLQLKKKKPAANAATLTTPHNNKDSSSVSTTSSGLLCIRQALAAVKSADVCFLDSGASHHMFSDQSKQRCNRYKTRIGIVPVLSCNPSQYHVLVLVKTANTIHSIGAMSIGKKIQSRYFLGDGLGRPIQYSLSPKTYL</sequence>
<dbReference type="OrthoDB" id="2517503at2759"/>
<evidence type="ECO:0000313" key="2">
    <source>
        <dbReference type="EMBL" id="OAV95293.1"/>
    </source>
</evidence>
<evidence type="ECO:0000313" key="4">
    <source>
        <dbReference type="Proteomes" id="UP000005240"/>
    </source>
</evidence>
<reference evidence="2" key="2">
    <citation type="submission" date="2016-05" db="EMBL/GenBank/DDBJ databases">
        <title>Comparative analysis highlights variable genome content of wheat rusts and divergence of the mating loci.</title>
        <authorList>
            <person name="Cuomo C.A."/>
            <person name="Bakkeren G."/>
            <person name="Szabo L."/>
            <person name="Khalil H."/>
            <person name="Joly D."/>
            <person name="Goldberg J."/>
            <person name="Young S."/>
            <person name="Zeng Q."/>
            <person name="Fellers J."/>
        </authorList>
    </citation>
    <scope>NUCLEOTIDE SEQUENCE [LARGE SCALE GENOMIC DNA]</scope>
    <source>
        <strain evidence="2">1-1 BBBD Race 1</strain>
    </source>
</reference>
<evidence type="ECO:0000256" key="1">
    <source>
        <dbReference type="SAM" id="MobiDB-lite"/>
    </source>
</evidence>
<organism evidence="2">
    <name type="scientific">Puccinia triticina (isolate 1-1 / race 1 (BBBD))</name>
    <name type="common">Brown leaf rust fungus</name>
    <dbReference type="NCBI Taxonomy" id="630390"/>
    <lineage>
        <taxon>Eukaryota</taxon>
        <taxon>Fungi</taxon>
        <taxon>Dikarya</taxon>
        <taxon>Basidiomycota</taxon>
        <taxon>Pucciniomycotina</taxon>
        <taxon>Pucciniomycetes</taxon>
        <taxon>Pucciniales</taxon>
        <taxon>Pucciniaceae</taxon>
        <taxon>Puccinia</taxon>
    </lineage>
</organism>
<reference evidence="3" key="4">
    <citation type="submission" date="2025-05" db="UniProtKB">
        <authorList>
            <consortium name="EnsemblFungi"/>
        </authorList>
    </citation>
    <scope>IDENTIFICATION</scope>
    <source>
        <strain evidence="3">isolate 1-1 / race 1 (BBBD)</strain>
    </source>
</reference>
<dbReference type="AlphaFoldDB" id="A0A180GTJ2"/>
<reference evidence="2" key="1">
    <citation type="submission" date="2009-11" db="EMBL/GenBank/DDBJ databases">
        <authorList>
            <consortium name="The Broad Institute Genome Sequencing Platform"/>
            <person name="Ward D."/>
            <person name="Feldgarden M."/>
            <person name="Earl A."/>
            <person name="Young S.K."/>
            <person name="Zeng Q."/>
            <person name="Koehrsen M."/>
            <person name="Alvarado L."/>
            <person name="Berlin A."/>
            <person name="Bochicchio J."/>
            <person name="Borenstein D."/>
            <person name="Chapman S.B."/>
            <person name="Chen Z."/>
            <person name="Engels R."/>
            <person name="Freedman E."/>
            <person name="Gellesch M."/>
            <person name="Goldberg J."/>
            <person name="Griggs A."/>
            <person name="Gujja S."/>
            <person name="Heilman E."/>
            <person name="Heiman D."/>
            <person name="Hepburn T."/>
            <person name="Howarth C."/>
            <person name="Jen D."/>
            <person name="Larson L."/>
            <person name="Lewis B."/>
            <person name="Mehta T."/>
            <person name="Park D."/>
            <person name="Pearson M."/>
            <person name="Roberts A."/>
            <person name="Saif S."/>
            <person name="Shea T."/>
            <person name="Shenoy N."/>
            <person name="Sisk P."/>
            <person name="Stolte C."/>
            <person name="Sykes S."/>
            <person name="Thomson T."/>
            <person name="Walk T."/>
            <person name="White J."/>
            <person name="Yandava C."/>
            <person name="Izard J."/>
            <person name="Baranova O.V."/>
            <person name="Blanton J.M."/>
            <person name="Tanner A.C."/>
            <person name="Dewhirst F.E."/>
            <person name="Haas B."/>
            <person name="Nusbaum C."/>
            <person name="Birren B."/>
        </authorList>
    </citation>
    <scope>NUCLEOTIDE SEQUENCE [LARGE SCALE GENOMIC DNA]</scope>
    <source>
        <strain evidence="2">1-1 BBBD Race 1</strain>
    </source>
</reference>
<reference evidence="3 4" key="3">
    <citation type="journal article" date="2017" name="G3 (Bethesda)">
        <title>Comparative analysis highlights variable genome content of wheat rusts and divergence of the mating loci.</title>
        <authorList>
            <person name="Cuomo C.A."/>
            <person name="Bakkeren G."/>
            <person name="Khalil H.B."/>
            <person name="Panwar V."/>
            <person name="Joly D."/>
            <person name="Linning R."/>
            <person name="Sakthikumar S."/>
            <person name="Song X."/>
            <person name="Adiconis X."/>
            <person name="Fan L."/>
            <person name="Goldberg J.M."/>
            <person name="Levin J.Z."/>
            <person name="Young S."/>
            <person name="Zeng Q."/>
            <person name="Anikster Y."/>
            <person name="Bruce M."/>
            <person name="Wang M."/>
            <person name="Yin C."/>
            <person name="McCallum B."/>
            <person name="Szabo L.J."/>
            <person name="Hulbert S."/>
            <person name="Chen X."/>
            <person name="Fellers J.P."/>
        </authorList>
    </citation>
    <scope>NUCLEOTIDE SEQUENCE</scope>
    <source>
        <strain evidence="4">Isolate 1-1 / race 1 (BBBD)</strain>
        <strain evidence="3">isolate 1-1 / race 1 (BBBD)</strain>
    </source>
</reference>
<dbReference type="STRING" id="630390.A0A180GTJ2"/>
<dbReference type="EnsemblFungi" id="PTTG_12088-t43_1">
    <property type="protein sequence ID" value="PTTG_12088-t43_1-p1"/>
    <property type="gene ID" value="PTTG_12088"/>
</dbReference>
<name>A0A180GTJ2_PUCT1</name>
<proteinExistence type="predicted"/>
<dbReference type="EMBL" id="ADAS02000030">
    <property type="protein sequence ID" value="OAV95293.1"/>
    <property type="molecule type" value="Genomic_DNA"/>
</dbReference>
<evidence type="ECO:0000313" key="3">
    <source>
        <dbReference type="EnsemblFungi" id="PTTG_12088-t43_1-p1"/>
    </source>
</evidence>
<gene>
    <name evidence="2" type="ORF">PTTG_12088</name>
</gene>
<accession>A0A180GTJ2</accession>
<feature type="compositionally biased region" description="Polar residues" evidence="1">
    <location>
        <begin position="218"/>
        <end position="228"/>
    </location>
</feature>
<dbReference type="Proteomes" id="UP000005240">
    <property type="component" value="Unassembled WGS sequence"/>
</dbReference>
<protein>
    <submittedName>
        <fullName evidence="2 3">Uncharacterized protein</fullName>
    </submittedName>
</protein>
<feature type="region of interest" description="Disordered" evidence="1">
    <location>
        <begin position="218"/>
        <end position="239"/>
    </location>
</feature>
<keyword evidence="4" id="KW-1185">Reference proteome</keyword>